<keyword evidence="1" id="KW-0802">TPR repeat</keyword>
<dbReference type="Proteomes" id="UP000644699">
    <property type="component" value="Unassembled WGS sequence"/>
</dbReference>
<dbReference type="Gene3D" id="3.40.50.150">
    <property type="entry name" value="Vaccinia Virus protein VP39"/>
    <property type="match status" value="1"/>
</dbReference>
<accession>A0A916ZFP4</accession>
<dbReference type="Pfam" id="PF08241">
    <property type="entry name" value="Methyltransf_11"/>
    <property type="match status" value="1"/>
</dbReference>
<keyword evidence="3" id="KW-0808">Transferase</keyword>
<evidence type="ECO:0000259" key="2">
    <source>
        <dbReference type="Pfam" id="PF08241"/>
    </source>
</evidence>
<dbReference type="InterPro" id="IPR019734">
    <property type="entry name" value="TPR_rpt"/>
</dbReference>
<feature type="repeat" description="TPR" evidence="1">
    <location>
        <begin position="46"/>
        <end position="79"/>
    </location>
</feature>
<dbReference type="Pfam" id="PF13181">
    <property type="entry name" value="TPR_8"/>
    <property type="match status" value="1"/>
</dbReference>
<dbReference type="InterPro" id="IPR029063">
    <property type="entry name" value="SAM-dependent_MTases_sf"/>
</dbReference>
<dbReference type="SUPFAM" id="SSF48452">
    <property type="entry name" value="TPR-like"/>
    <property type="match status" value="1"/>
</dbReference>
<reference evidence="3" key="1">
    <citation type="journal article" date="2014" name="Int. J. Syst. Evol. Microbiol.">
        <title>Complete genome sequence of Corynebacterium casei LMG S-19264T (=DSM 44701T), isolated from a smear-ripened cheese.</title>
        <authorList>
            <consortium name="US DOE Joint Genome Institute (JGI-PGF)"/>
            <person name="Walter F."/>
            <person name="Albersmeier A."/>
            <person name="Kalinowski J."/>
            <person name="Ruckert C."/>
        </authorList>
    </citation>
    <scope>NUCLEOTIDE SEQUENCE</scope>
    <source>
        <strain evidence="3">CGMCC 1.15367</strain>
    </source>
</reference>
<gene>
    <name evidence="3" type="ORF">GCM10011390_11700</name>
</gene>
<dbReference type="InterPro" id="IPR013216">
    <property type="entry name" value="Methyltransf_11"/>
</dbReference>
<dbReference type="PROSITE" id="PS50005">
    <property type="entry name" value="TPR"/>
    <property type="match status" value="1"/>
</dbReference>
<organism evidence="3 4">
    <name type="scientific">Aureimonas endophytica</name>
    <dbReference type="NCBI Taxonomy" id="2027858"/>
    <lineage>
        <taxon>Bacteria</taxon>
        <taxon>Pseudomonadati</taxon>
        <taxon>Pseudomonadota</taxon>
        <taxon>Alphaproteobacteria</taxon>
        <taxon>Hyphomicrobiales</taxon>
        <taxon>Aurantimonadaceae</taxon>
        <taxon>Aureimonas</taxon>
    </lineage>
</organism>
<protein>
    <submittedName>
        <fullName evidence="3">Methyltransferase</fullName>
    </submittedName>
</protein>
<feature type="domain" description="Methyltransferase type 11" evidence="2">
    <location>
        <begin position="147"/>
        <end position="238"/>
    </location>
</feature>
<keyword evidence="3" id="KW-0489">Methyltransferase</keyword>
<keyword evidence="4" id="KW-1185">Reference proteome</keyword>
<name>A0A916ZFP4_9HYPH</name>
<evidence type="ECO:0000313" key="3">
    <source>
        <dbReference type="EMBL" id="GGD94595.1"/>
    </source>
</evidence>
<dbReference type="PANTHER" id="PTHR43861">
    <property type="entry name" value="TRANS-ACONITATE 2-METHYLTRANSFERASE-RELATED"/>
    <property type="match status" value="1"/>
</dbReference>
<dbReference type="SUPFAM" id="SSF53335">
    <property type="entry name" value="S-adenosyl-L-methionine-dependent methyltransferases"/>
    <property type="match status" value="1"/>
</dbReference>
<reference evidence="3" key="2">
    <citation type="submission" date="2020-09" db="EMBL/GenBank/DDBJ databases">
        <authorList>
            <person name="Sun Q."/>
            <person name="Zhou Y."/>
        </authorList>
    </citation>
    <scope>NUCLEOTIDE SEQUENCE</scope>
    <source>
        <strain evidence="3">CGMCC 1.15367</strain>
    </source>
</reference>
<dbReference type="RefSeq" id="WP_188907232.1">
    <property type="nucleotide sequence ID" value="NZ_BMIQ01000001.1"/>
</dbReference>
<proteinExistence type="predicted"/>
<dbReference type="GO" id="GO:0008757">
    <property type="term" value="F:S-adenosylmethionine-dependent methyltransferase activity"/>
    <property type="evidence" value="ECO:0007669"/>
    <property type="project" value="InterPro"/>
</dbReference>
<evidence type="ECO:0000256" key="1">
    <source>
        <dbReference type="PROSITE-ProRule" id="PRU00339"/>
    </source>
</evidence>
<dbReference type="CDD" id="cd02440">
    <property type="entry name" value="AdoMet_MTases"/>
    <property type="match status" value="1"/>
</dbReference>
<dbReference type="AlphaFoldDB" id="A0A916ZFP4"/>
<dbReference type="SMART" id="SM00028">
    <property type="entry name" value="TPR"/>
    <property type="match status" value="2"/>
</dbReference>
<dbReference type="EMBL" id="BMIQ01000001">
    <property type="protein sequence ID" value="GGD94595.1"/>
    <property type="molecule type" value="Genomic_DNA"/>
</dbReference>
<dbReference type="GO" id="GO:0032259">
    <property type="term" value="P:methylation"/>
    <property type="evidence" value="ECO:0007669"/>
    <property type="project" value="UniProtKB-KW"/>
</dbReference>
<dbReference type="Gene3D" id="1.25.40.10">
    <property type="entry name" value="Tetratricopeptide repeat domain"/>
    <property type="match status" value="1"/>
</dbReference>
<comment type="caution">
    <text evidence="3">The sequence shown here is derived from an EMBL/GenBank/DDBJ whole genome shotgun (WGS) entry which is preliminary data.</text>
</comment>
<dbReference type="PANTHER" id="PTHR43861:SF1">
    <property type="entry name" value="TRANS-ACONITATE 2-METHYLTRANSFERASE"/>
    <property type="match status" value="1"/>
</dbReference>
<dbReference type="InterPro" id="IPR011990">
    <property type="entry name" value="TPR-like_helical_dom_sf"/>
</dbReference>
<evidence type="ECO:0000313" key="4">
    <source>
        <dbReference type="Proteomes" id="UP000644699"/>
    </source>
</evidence>
<sequence length="300" mass="31636">MPLALSSNNPRADQRAAYAQGYAEGGDFAAAADLMRQALELAPDWAAGWTTLALHREKAGDREGAIAALRQAVELDPADGLGAGAKLAALGEAPPPSALPPAFVRGLFDQYAERFEQQLRDRLAYRAPELLGEAIRAAGPGAFAAVLDLGCGTGLMGTVLRPLATRLVGLDLSPAMLAKARAKGVYDALHESDILAFAAEEDGFDLVVAADVLNYLGDLAPVFARARRWLRPGGLLAFTLEAHAGAEPFVLRETLRYAHAAEAVSRQLAAAGFAASAPRHVHLREDRGEPVEGLIFTARG</sequence>